<proteinExistence type="inferred from homology"/>
<dbReference type="GO" id="GO:0005774">
    <property type="term" value="C:vacuolar membrane"/>
    <property type="evidence" value="ECO:0007669"/>
    <property type="project" value="TreeGrafter"/>
</dbReference>
<evidence type="ECO:0000313" key="4">
    <source>
        <dbReference type="EMBL" id="OSX78022.1"/>
    </source>
</evidence>
<gene>
    <name evidence="4" type="ORF">BU14_0125s0010</name>
</gene>
<dbReference type="Gene3D" id="1.25.40.10">
    <property type="entry name" value="Tetratricopeptide repeat domain"/>
    <property type="match status" value="1"/>
</dbReference>
<keyword evidence="3" id="KW-0653">Protein transport</keyword>
<accession>A0A1X6PAX4</accession>
<dbReference type="InterPro" id="IPR011990">
    <property type="entry name" value="TPR-like_helical_dom_sf"/>
</dbReference>
<evidence type="ECO:0000256" key="3">
    <source>
        <dbReference type="ARBA" id="ARBA00022927"/>
    </source>
</evidence>
<name>A0A1X6PAX4_PORUM</name>
<dbReference type="InterPro" id="IPR000744">
    <property type="entry name" value="NSF_attach"/>
</dbReference>
<dbReference type="GO" id="GO:0031201">
    <property type="term" value="C:SNARE complex"/>
    <property type="evidence" value="ECO:0007669"/>
    <property type="project" value="TreeGrafter"/>
</dbReference>
<dbReference type="PANTHER" id="PTHR13768">
    <property type="entry name" value="SOLUBLE NSF ATTACHMENT PROTEIN SNAP"/>
    <property type="match status" value="1"/>
</dbReference>
<reference evidence="4 5" key="1">
    <citation type="submission" date="2017-03" db="EMBL/GenBank/DDBJ databases">
        <title>WGS assembly of Porphyra umbilicalis.</title>
        <authorList>
            <person name="Brawley S.H."/>
            <person name="Blouin N.A."/>
            <person name="Ficko-Blean E."/>
            <person name="Wheeler G.L."/>
            <person name="Lohr M."/>
            <person name="Goodson H.V."/>
            <person name="Jenkins J.W."/>
            <person name="Blaby-Haas C.E."/>
            <person name="Helliwell K.E."/>
            <person name="Chan C."/>
            <person name="Marriage T."/>
            <person name="Bhattacharya D."/>
            <person name="Klein A.S."/>
            <person name="Badis Y."/>
            <person name="Brodie J."/>
            <person name="Cao Y."/>
            <person name="Collen J."/>
            <person name="Dittami S.M."/>
            <person name="Gachon C.M."/>
            <person name="Green B.R."/>
            <person name="Karpowicz S."/>
            <person name="Kim J.W."/>
            <person name="Kudahl U."/>
            <person name="Lin S."/>
            <person name="Michel G."/>
            <person name="Mittag M."/>
            <person name="Olson B.J."/>
            <person name="Pangilinan J."/>
            <person name="Peng Y."/>
            <person name="Qiu H."/>
            <person name="Shu S."/>
            <person name="Singer J.T."/>
            <person name="Smith A.G."/>
            <person name="Sprecher B.N."/>
            <person name="Wagner V."/>
            <person name="Wang W."/>
            <person name="Wang Z.-Y."/>
            <person name="Yan J."/>
            <person name="Yarish C."/>
            <person name="Zoeuner-Riek S."/>
            <person name="Zhuang Y."/>
            <person name="Zou Y."/>
            <person name="Lindquist E.A."/>
            <person name="Grimwood J."/>
            <person name="Barry K."/>
            <person name="Rokhsar D.S."/>
            <person name="Schmutz J."/>
            <person name="Stiller J.W."/>
            <person name="Grossman A.R."/>
            <person name="Prochnik S.E."/>
        </authorList>
    </citation>
    <scope>NUCLEOTIDE SEQUENCE [LARGE SCALE GENOMIC DNA]</scope>
    <source>
        <strain evidence="4">4086291</strain>
    </source>
</reference>
<comment type="similarity">
    <text evidence="1">Belongs to the SNAP family.</text>
</comment>
<dbReference type="EMBL" id="KV918822">
    <property type="protein sequence ID" value="OSX78022.1"/>
    <property type="molecule type" value="Genomic_DNA"/>
</dbReference>
<organism evidence="4 5">
    <name type="scientific">Porphyra umbilicalis</name>
    <name type="common">Purple laver</name>
    <name type="synonym">Red alga</name>
    <dbReference type="NCBI Taxonomy" id="2786"/>
    <lineage>
        <taxon>Eukaryota</taxon>
        <taxon>Rhodophyta</taxon>
        <taxon>Bangiophyceae</taxon>
        <taxon>Bangiales</taxon>
        <taxon>Bangiaceae</taxon>
        <taxon>Porphyra</taxon>
    </lineage>
</organism>
<evidence type="ECO:0000256" key="2">
    <source>
        <dbReference type="ARBA" id="ARBA00022448"/>
    </source>
</evidence>
<dbReference type="SUPFAM" id="SSF48452">
    <property type="entry name" value="TPR-like"/>
    <property type="match status" value="1"/>
</dbReference>
<dbReference type="PRINTS" id="PR00448">
    <property type="entry name" value="NSFATTACHMNT"/>
</dbReference>
<sequence length="302" mass="30947">MADHTATARRLHDEASAKLSGAKNPGFFRSIFSSTSAASRAEEAAELFAKAGASYKLAKRYEDAGSAYRSAAAAAEASADAAYDAPRYYAEAAKAYKAAPAATADAVSSLEDAVRLYSQAARFSQCARLKKEVAELHEAAGAAADAEAAYATAADFFTGEDAKSSASACHVKVAGLMATRGAHADAAALYEAVAAESLASALLKFGAREQLLMAGLCVAAGGDAIAMRRAVERYEGLDGSLAGTREGKLLEGVVAAAEAGDVDAFTAACVDYDSIGKLDASKTALLLVIKKGMKSEGEDDLL</sequence>
<evidence type="ECO:0000313" key="5">
    <source>
        <dbReference type="Proteomes" id="UP000218209"/>
    </source>
</evidence>
<dbReference type="GO" id="GO:0006886">
    <property type="term" value="P:intracellular protein transport"/>
    <property type="evidence" value="ECO:0007669"/>
    <property type="project" value="InterPro"/>
</dbReference>
<keyword evidence="5" id="KW-1185">Reference proteome</keyword>
<dbReference type="GO" id="GO:0019905">
    <property type="term" value="F:syntaxin binding"/>
    <property type="evidence" value="ECO:0007669"/>
    <property type="project" value="TreeGrafter"/>
</dbReference>
<dbReference type="Pfam" id="PF14938">
    <property type="entry name" value="SNAP"/>
    <property type="match status" value="1"/>
</dbReference>
<dbReference type="Proteomes" id="UP000218209">
    <property type="component" value="Unassembled WGS sequence"/>
</dbReference>
<evidence type="ECO:0000256" key="1">
    <source>
        <dbReference type="ARBA" id="ARBA00010050"/>
    </source>
</evidence>
<dbReference type="AlphaFoldDB" id="A0A1X6PAX4"/>
<dbReference type="GO" id="GO:0035494">
    <property type="term" value="P:SNARE complex disassembly"/>
    <property type="evidence" value="ECO:0007669"/>
    <property type="project" value="TreeGrafter"/>
</dbReference>
<dbReference type="OrthoDB" id="9984275at2759"/>
<dbReference type="GO" id="GO:0005483">
    <property type="term" value="F:soluble NSF attachment protein activity"/>
    <property type="evidence" value="ECO:0007669"/>
    <property type="project" value="TreeGrafter"/>
</dbReference>
<dbReference type="PANTHER" id="PTHR13768:SF8">
    <property type="entry name" value="ALPHA-SOLUBLE NSF ATTACHMENT PROTEIN"/>
    <property type="match status" value="1"/>
</dbReference>
<keyword evidence="2" id="KW-0813">Transport</keyword>
<protein>
    <submittedName>
        <fullName evidence="4">Uncharacterized protein</fullName>
    </submittedName>
</protein>